<accession>A0ABY4ZN34</accession>
<keyword evidence="2 8" id="KW-0328">Glycosyltransferase</keyword>
<dbReference type="EMBL" id="CP096040">
    <property type="protein sequence ID" value="USQ94080.1"/>
    <property type="molecule type" value="Genomic_DNA"/>
</dbReference>
<organism evidence="8 9">
    <name type="scientific">Caulobacter segnis</name>
    <dbReference type="NCBI Taxonomy" id="88688"/>
    <lineage>
        <taxon>Bacteria</taxon>
        <taxon>Pseudomonadati</taxon>
        <taxon>Pseudomonadota</taxon>
        <taxon>Alphaproteobacteria</taxon>
        <taxon>Caulobacterales</taxon>
        <taxon>Caulobacteraceae</taxon>
        <taxon>Caulobacter</taxon>
    </lineage>
</organism>
<dbReference type="PANTHER" id="PTHR43867:SF2">
    <property type="entry name" value="CELLULOSE SYNTHASE CATALYTIC SUBUNIT A [UDP-FORMING]"/>
    <property type="match status" value="1"/>
</dbReference>
<dbReference type="InterPro" id="IPR029044">
    <property type="entry name" value="Nucleotide-diphossugar_trans"/>
</dbReference>
<dbReference type="GO" id="GO:0016757">
    <property type="term" value="F:glycosyltransferase activity"/>
    <property type="evidence" value="ECO:0007669"/>
    <property type="project" value="UniProtKB-KW"/>
</dbReference>
<comment type="subcellular location">
    <subcellularLocation>
        <location evidence="1">Membrane</location>
        <topology evidence="1">Multi-pass membrane protein</topology>
    </subcellularLocation>
</comment>
<sequence length="472" mass="50306">MAREEGRLDLVSTPMGGPASIEQPATQAKGERDGAHQTLSTPQAAFVALAGLLAALGVALKPDGVVMAIHHLFFGVFLLGGLTRLAAACTPLPPISAPPLADEDLPTYTIIAPLYREAEVAAELVQNLTALDYPRDRLQALIVLEADDEATKAAVRAIALPAFVQVLIAPPGTPKTKPRACNHALERARGELVVIYDAEDMPDPGQLREAAARFAAADPRLACLQAPLRIEDPGFSLFLPSQFRLEYAAHFEVLLPALARWGLAFPLGGTSNHFKTAALRAVGGWDPYNVTEDADVGFRLAAAGHRLGVISRPTWETAPTTAGQWFPQRARWIKGHMQTLAVHARGPVPRQPRNAAALILTLAQSVASSHLHGPVMAVAIAAAAIDYLPDAAFAIPPWDLMLYTLGWSAAALAGARGVMRAGGKPRFLHLFGMVGYWLLQSAAATTALHQFVTAPHRWDKTRHVPRSGPSGG</sequence>
<dbReference type="InterPro" id="IPR050321">
    <property type="entry name" value="Glycosyltr_2/OpgH_subfam"/>
</dbReference>
<evidence type="ECO:0000313" key="8">
    <source>
        <dbReference type="EMBL" id="USQ94080.1"/>
    </source>
</evidence>
<keyword evidence="4" id="KW-0812">Transmembrane</keyword>
<keyword evidence="5" id="KW-1133">Transmembrane helix</keyword>
<dbReference type="EC" id="2.4.-.-" evidence="8"/>
<keyword evidence="9" id="KW-1185">Reference proteome</keyword>
<feature type="region of interest" description="Disordered" evidence="7">
    <location>
        <begin position="1"/>
        <end position="36"/>
    </location>
</feature>
<name>A0ABY4ZN34_9CAUL</name>
<keyword evidence="3 8" id="KW-0808">Transferase</keyword>
<dbReference type="SUPFAM" id="SSF53448">
    <property type="entry name" value="Nucleotide-diphospho-sugar transferases"/>
    <property type="match status" value="1"/>
</dbReference>
<gene>
    <name evidence="8" type="ORF">MZV50_15865</name>
</gene>
<reference evidence="8 9" key="1">
    <citation type="submission" date="2022-04" db="EMBL/GenBank/DDBJ databases">
        <title>Genome sequence of soybean root-associated Caulobacter segnis RL271.</title>
        <authorList>
            <person name="Longley R."/>
            <person name="Bonito G."/>
            <person name="Trigodet F."/>
            <person name="Crosson S."/>
            <person name="Fiebig A."/>
        </authorList>
    </citation>
    <scope>NUCLEOTIDE SEQUENCE [LARGE SCALE GENOMIC DNA]</scope>
    <source>
        <strain evidence="8 9">RL271</strain>
    </source>
</reference>
<dbReference type="Pfam" id="PF13641">
    <property type="entry name" value="Glyco_tranf_2_3"/>
    <property type="match status" value="1"/>
</dbReference>
<evidence type="ECO:0000256" key="3">
    <source>
        <dbReference type="ARBA" id="ARBA00022679"/>
    </source>
</evidence>
<dbReference type="Gene3D" id="3.90.550.10">
    <property type="entry name" value="Spore Coat Polysaccharide Biosynthesis Protein SpsA, Chain A"/>
    <property type="match status" value="1"/>
</dbReference>
<evidence type="ECO:0000256" key="1">
    <source>
        <dbReference type="ARBA" id="ARBA00004141"/>
    </source>
</evidence>
<evidence type="ECO:0000256" key="6">
    <source>
        <dbReference type="ARBA" id="ARBA00023136"/>
    </source>
</evidence>
<dbReference type="PANTHER" id="PTHR43867">
    <property type="entry name" value="CELLULOSE SYNTHASE CATALYTIC SUBUNIT A [UDP-FORMING]"/>
    <property type="match status" value="1"/>
</dbReference>
<evidence type="ECO:0000256" key="4">
    <source>
        <dbReference type="ARBA" id="ARBA00022692"/>
    </source>
</evidence>
<keyword evidence="6" id="KW-0472">Membrane</keyword>
<dbReference type="Proteomes" id="UP001057520">
    <property type="component" value="Chromosome"/>
</dbReference>
<evidence type="ECO:0000256" key="7">
    <source>
        <dbReference type="SAM" id="MobiDB-lite"/>
    </source>
</evidence>
<evidence type="ECO:0000256" key="2">
    <source>
        <dbReference type="ARBA" id="ARBA00022676"/>
    </source>
</evidence>
<proteinExistence type="predicted"/>
<evidence type="ECO:0000256" key="5">
    <source>
        <dbReference type="ARBA" id="ARBA00022989"/>
    </source>
</evidence>
<protein>
    <submittedName>
        <fullName evidence="8">Glycosyltransferase</fullName>
        <ecNumber evidence="8">2.4.-.-</ecNumber>
    </submittedName>
</protein>
<evidence type="ECO:0000313" key="9">
    <source>
        <dbReference type="Proteomes" id="UP001057520"/>
    </source>
</evidence>